<sequence>MTQGREVTEADFRLPEYRHARPEDYEFRRDGKLVRKDRWETGLRNIVNALGWCRDTFEIEDVVDAVQELVLRAGPVNPPDSDAP</sequence>
<name>A0ABV8MUL5_9NEIS</name>
<organism evidence="1 2">
    <name type="scientific">Chitinimonas lacunae</name>
    <dbReference type="NCBI Taxonomy" id="1963018"/>
    <lineage>
        <taxon>Bacteria</taxon>
        <taxon>Pseudomonadati</taxon>
        <taxon>Pseudomonadota</taxon>
        <taxon>Betaproteobacteria</taxon>
        <taxon>Neisseriales</taxon>
        <taxon>Chitinibacteraceae</taxon>
        <taxon>Chitinimonas</taxon>
    </lineage>
</organism>
<protein>
    <submittedName>
        <fullName evidence="1">Uncharacterized protein</fullName>
    </submittedName>
</protein>
<proteinExistence type="predicted"/>
<dbReference type="RefSeq" id="WP_378168689.1">
    <property type="nucleotide sequence ID" value="NZ_JBHSBU010000004.1"/>
</dbReference>
<reference evidence="2" key="1">
    <citation type="journal article" date="2019" name="Int. J. Syst. Evol. Microbiol.">
        <title>The Global Catalogue of Microorganisms (GCM) 10K type strain sequencing project: providing services to taxonomists for standard genome sequencing and annotation.</title>
        <authorList>
            <consortium name="The Broad Institute Genomics Platform"/>
            <consortium name="The Broad Institute Genome Sequencing Center for Infectious Disease"/>
            <person name="Wu L."/>
            <person name="Ma J."/>
        </authorList>
    </citation>
    <scope>NUCLEOTIDE SEQUENCE [LARGE SCALE GENOMIC DNA]</scope>
    <source>
        <strain evidence="2">LMG 29894</strain>
    </source>
</reference>
<dbReference type="EMBL" id="JBHSBU010000004">
    <property type="protein sequence ID" value="MFC4161972.1"/>
    <property type="molecule type" value="Genomic_DNA"/>
</dbReference>
<accession>A0ABV8MUL5</accession>
<keyword evidence="2" id="KW-1185">Reference proteome</keyword>
<comment type="caution">
    <text evidence="1">The sequence shown here is derived from an EMBL/GenBank/DDBJ whole genome shotgun (WGS) entry which is preliminary data.</text>
</comment>
<dbReference type="Proteomes" id="UP001595791">
    <property type="component" value="Unassembled WGS sequence"/>
</dbReference>
<evidence type="ECO:0000313" key="1">
    <source>
        <dbReference type="EMBL" id="MFC4161972.1"/>
    </source>
</evidence>
<evidence type="ECO:0000313" key="2">
    <source>
        <dbReference type="Proteomes" id="UP001595791"/>
    </source>
</evidence>
<gene>
    <name evidence="1" type="ORF">ACFOW7_21790</name>
</gene>